<reference evidence="1 2" key="1">
    <citation type="submission" date="2017-10" db="EMBL/GenBank/DDBJ databases">
        <title>Draft genome of Chryseomicrobium casticus sp. nov.</title>
        <authorList>
            <person name="Chakraborty R."/>
            <person name="Saha T."/>
        </authorList>
    </citation>
    <scope>NUCLEOTIDE SEQUENCE [LARGE SCALE GENOMIC DNA]</scope>
    <source>
        <strain evidence="1 2">ET03</strain>
    </source>
</reference>
<sequence>MLGNITYLHPNRNYNELEPWMKFAIKLSQFIKSHNESIKIYISVPSSLLFSYIFILGCLDYDFNNTEKDTLLTKYLSLQKGQRVLYKVGEQWYAHSVQGMGEHPISKNRALILQDRKKTKNYVPEERWFTHVRIFEDDISKVRNVRRVNNVVDVLEDPLLSSIYEQKQLHLNMMLNTPNTYMLTNRSEWSTYIDTFQFRVQDISFQLNDFIFDGSSTSFKNLGFINNKTLNLESKNATVVFTGSSRAITKMDDFKRQKCVFIIDRHELKEKRDDFNFKVENDFSSGDIININEILLEYLKDHNVVLPEGVEVIAWI</sequence>
<accession>A0A2M9EYA2</accession>
<dbReference type="AlphaFoldDB" id="A0A2M9EYA2"/>
<gene>
    <name evidence="1" type="ORF">CQS04_09715</name>
</gene>
<proteinExistence type="predicted"/>
<organism evidence="1 2">
    <name type="scientific">Chryseomicrobium excrementi</name>
    <dbReference type="NCBI Taxonomy" id="2041346"/>
    <lineage>
        <taxon>Bacteria</taxon>
        <taxon>Bacillati</taxon>
        <taxon>Bacillota</taxon>
        <taxon>Bacilli</taxon>
        <taxon>Bacillales</taxon>
        <taxon>Caryophanaceae</taxon>
        <taxon>Chryseomicrobium</taxon>
    </lineage>
</organism>
<protein>
    <submittedName>
        <fullName evidence="1">Uncharacterized protein</fullName>
    </submittedName>
</protein>
<keyword evidence="2" id="KW-1185">Reference proteome</keyword>
<dbReference type="EMBL" id="PCGR01000003">
    <property type="protein sequence ID" value="PJK16180.1"/>
    <property type="molecule type" value="Genomic_DNA"/>
</dbReference>
<evidence type="ECO:0000313" key="1">
    <source>
        <dbReference type="EMBL" id="PJK16180.1"/>
    </source>
</evidence>
<dbReference type="Proteomes" id="UP000228680">
    <property type="component" value="Unassembled WGS sequence"/>
</dbReference>
<comment type="caution">
    <text evidence="1">The sequence shown here is derived from an EMBL/GenBank/DDBJ whole genome shotgun (WGS) entry which is preliminary data.</text>
</comment>
<evidence type="ECO:0000313" key="2">
    <source>
        <dbReference type="Proteomes" id="UP000228680"/>
    </source>
</evidence>
<name>A0A2M9EYA2_9BACL</name>